<dbReference type="InterPro" id="IPR013149">
    <property type="entry name" value="ADH-like_C"/>
</dbReference>
<dbReference type="EMBL" id="WELI01000009">
    <property type="protein sequence ID" value="KAB7728068.1"/>
    <property type="molecule type" value="Genomic_DNA"/>
</dbReference>
<dbReference type="InterPro" id="IPR052733">
    <property type="entry name" value="Chloroplast_QOR"/>
</dbReference>
<dbReference type="PANTHER" id="PTHR44013">
    <property type="entry name" value="ZINC-TYPE ALCOHOL DEHYDROGENASE-LIKE PROTEIN C16A3.02C"/>
    <property type="match status" value="1"/>
</dbReference>
<name>A0A7J5TV83_9BACT</name>
<accession>A0A7J5TV83</accession>
<dbReference type="PANTHER" id="PTHR44013:SF1">
    <property type="entry name" value="ZINC-TYPE ALCOHOL DEHYDROGENASE-LIKE PROTEIN C16A3.02C"/>
    <property type="match status" value="1"/>
</dbReference>
<keyword evidence="3" id="KW-1185">Reference proteome</keyword>
<gene>
    <name evidence="2" type="ORF">F5984_20160</name>
</gene>
<dbReference type="InterPro" id="IPR013154">
    <property type="entry name" value="ADH-like_N"/>
</dbReference>
<reference evidence="2 3" key="1">
    <citation type="submission" date="2019-10" db="EMBL/GenBank/DDBJ databases">
        <title>Rudanella paleaurantiibacter sp. nov., isolated from sludge.</title>
        <authorList>
            <person name="Xu S.Q."/>
        </authorList>
    </citation>
    <scope>NUCLEOTIDE SEQUENCE [LARGE SCALE GENOMIC DNA]</scope>
    <source>
        <strain evidence="2 3">HX-22-17</strain>
    </source>
</reference>
<sequence>MKAVMYRTYGPPSVLHVSELEKPVPKPNEILVRVHASTVTSGTVWLRRGAFPGSRLMTGMLRLIAGIFRPRRPVLGVEFSGVVEATGNRVTKFHPGDAVYGTTTGLQQGSYAEYLCVPESWRGGVVALKPSRLTFAEAAALPVGGMTALTLLNRAGNLNGRTVLVYGASGSVGTYAVQLATYHGASVTAVCSTTNMALVRSLGADEVLDYTQTDLTRLGRRFDVVIDAVGKLPASSRNALLRPGGRFVSVMSMTGETNQQLERLHQLVEEGRLKPVIDRIYPLDQIVAAHDYVDSGRKKGNVVVDLVTAGRKQLTSALLAFGLFIVAIGCSPTHMRLKSEQPDNPVLEKLYRQDVAIRKLDAETDTVNLERYDKVHRERVFTLLAENAVITPLDKLRAAWILQHTAAQLCEGTLTSISPENFLLAYKLSSSGLHDLVQQQDTATIRTYNVARVVALNYDRYLLYTTGYQKFGTQFVFDDKTGEMWLAPIDTTLATDEERKTYQVAPLQQLRATYKIKPK</sequence>
<dbReference type="SMART" id="SM00829">
    <property type="entry name" value="PKS_ER"/>
    <property type="match status" value="1"/>
</dbReference>
<dbReference type="SUPFAM" id="SSF51735">
    <property type="entry name" value="NAD(P)-binding Rossmann-fold domains"/>
    <property type="match status" value="1"/>
</dbReference>
<feature type="domain" description="Enoyl reductase (ER)" evidence="1">
    <location>
        <begin position="10"/>
        <end position="304"/>
    </location>
</feature>
<dbReference type="GO" id="GO:0016491">
    <property type="term" value="F:oxidoreductase activity"/>
    <property type="evidence" value="ECO:0007669"/>
    <property type="project" value="InterPro"/>
</dbReference>
<proteinExistence type="predicted"/>
<dbReference type="RefSeq" id="WP_152126017.1">
    <property type="nucleotide sequence ID" value="NZ_WELI01000009.1"/>
</dbReference>
<evidence type="ECO:0000313" key="2">
    <source>
        <dbReference type="EMBL" id="KAB7728068.1"/>
    </source>
</evidence>
<organism evidence="2 3">
    <name type="scientific">Rudanella paleaurantiibacter</name>
    <dbReference type="NCBI Taxonomy" id="2614655"/>
    <lineage>
        <taxon>Bacteria</taxon>
        <taxon>Pseudomonadati</taxon>
        <taxon>Bacteroidota</taxon>
        <taxon>Cytophagia</taxon>
        <taxon>Cytophagales</taxon>
        <taxon>Cytophagaceae</taxon>
        <taxon>Rudanella</taxon>
    </lineage>
</organism>
<dbReference type="CDD" id="cd08267">
    <property type="entry name" value="MDR1"/>
    <property type="match status" value="1"/>
</dbReference>
<dbReference type="Pfam" id="PF08240">
    <property type="entry name" value="ADH_N"/>
    <property type="match status" value="1"/>
</dbReference>
<dbReference type="Gene3D" id="3.90.180.10">
    <property type="entry name" value="Medium-chain alcohol dehydrogenases, catalytic domain"/>
    <property type="match status" value="1"/>
</dbReference>
<dbReference type="Proteomes" id="UP000488299">
    <property type="component" value="Unassembled WGS sequence"/>
</dbReference>
<comment type="caution">
    <text evidence="2">The sequence shown here is derived from an EMBL/GenBank/DDBJ whole genome shotgun (WGS) entry which is preliminary data.</text>
</comment>
<evidence type="ECO:0000313" key="3">
    <source>
        <dbReference type="Proteomes" id="UP000488299"/>
    </source>
</evidence>
<dbReference type="InterPro" id="IPR036291">
    <property type="entry name" value="NAD(P)-bd_dom_sf"/>
</dbReference>
<dbReference type="SUPFAM" id="SSF50129">
    <property type="entry name" value="GroES-like"/>
    <property type="match status" value="1"/>
</dbReference>
<dbReference type="Gene3D" id="3.40.50.720">
    <property type="entry name" value="NAD(P)-binding Rossmann-like Domain"/>
    <property type="match status" value="1"/>
</dbReference>
<dbReference type="Pfam" id="PF00107">
    <property type="entry name" value="ADH_zinc_N"/>
    <property type="match status" value="1"/>
</dbReference>
<dbReference type="AlphaFoldDB" id="A0A7J5TV83"/>
<dbReference type="InterPro" id="IPR020843">
    <property type="entry name" value="ER"/>
</dbReference>
<evidence type="ECO:0000259" key="1">
    <source>
        <dbReference type="SMART" id="SM00829"/>
    </source>
</evidence>
<protein>
    <submittedName>
        <fullName evidence="2">Zinc-binding dehydrogenase</fullName>
    </submittedName>
</protein>
<dbReference type="InterPro" id="IPR011032">
    <property type="entry name" value="GroES-like_sf"/>
</dbReference>